<dbReference type="CDD" id="cd06174">
    <property type="entry name" value="MFS"/>
    <property type="match status" value="1"/>
</dbReference>
<feature type="transmembrane region" description="Helical" evidence="5">
    <location>
        <begin position="51"/>
        <end position="71"/>
    </location>
</feature>
<dbReference type="SUPFAM" id="SSF53335">
    <property type="entry name" value="S-adenosyl-L-methionine-dependent methyltransferases"/>
    <property type="match status" value="1"/>
</dbReference>
<keyword evidence="3 4" id="KW-0620">Polyamine biosynthesis</keyword>
<keyword evidence="5" id="KW-0472">Membrane</keyword>
<feature type="transmembrane region" description="Helical" evidence="5">
    <location>
        <begin position="125"/>
        <end position="153"/>
    </location>
</feature>
<comment type="similarity">
    <text evidence="1">Belongs to the spermidine/spermine synthase family.</text>
</comment>
<dbReference type="PROSITE" id="PS51006">
    <property type="entry name" value="PABS_2"/>
    <property type="match status" value="1"/>
</dbReference>
<feature type="transmembrane region" description="Helical" evidence="5">
    <location>
        <begin position="194"/>
        <end position="213"/>
    </location>
</feature>
<evidence type="ECO:0000313" key="7">
    <source>
        <dbReference type="EMBL" id="AMC11686.1"/>
    </source>
</evidence>
<evidence type="ECO:0000256" key="5">
    <source>
        <dbReference type="SAM" id="Phobius"/>
    </source>
</evidence>
<feature type="transmembrane region" description="Helical" evidence="5">
    <location>
        <begin position="248"/>
        <end position="271"/>
    </location>
</feature>
<proteinExistence type="inferred from homology"/>
<evidence type="ECO:0000256" key="1">
    <source>
        <dbReference type="ARBA" id="ARBA00007867"/>
    </source>
</evidence>
<dbReference type="NCBIfam" id="NF037959">
    <property type="entry name" value="MFS_SpdSyn"/>
    <property type="match status" value="2"/>
</dbReference>
<evidence type="ECO:0000259" key="6">
    <source>
        <dbReference type="PROSITE" id="PS51006"/>
    </source>
</evidence>
<reference evidence="8" key="1">
    <citation type="submission" date="2015-12" db="EMBL/GenBank/DDBJ databases">
        <title>Complete genome sequence of Lutibacter profundus strain LP1.</title>
        <authorList>
            <person name="Wissuwa J."/>
            <person name="Le Moine Bauer S."/>
            <person name="Stokke R."/>
            <person name="Dahle H."/>
            <person name="Steen I.H."/>
        </authorList>
    </citation>
    <scope>NUCLEOTIDE SEQUENCE [LARGE SCALE GENOMIC DNA]</scope>
    <source>
        <strain evidence="8">LP1</strain>
    </source>
</reference>
<keyword evidence="8" id="KW-1185">Reference proteome</keyword>
<dbReference type="EMBL" id="CP013355">
    <property type="protein sequence ID" value="AMC11686.1"/>
    <property type="molecule type" value="Genomic_DNA"/>
</dbReference>
<keyword evidence="2 4" id="KW-0808">Transferase</keyword>
<dbReference type="Pfam" id="PF01564">
    <property type="entry name" value="Spermine_synth"/>
    <property type="match status" value="1"/>
</dbReference>
<evidence type="ECO:0000256" key="2">
    <source>
        <dbReference type="ARBA" id="ARBA00022679"/>
    </source>
</evidence>
<feature type="transmembrane region" description="Helical" evidence="5">
    <location>
        <begin position="165"/>
        <end position="188"/>
    </location>
</feature>
<evidence type="ECO:0000313" key="8">
    <source>
        <dbReference type="Proteomes" id="UP000059672"/>
    </source>
</evidence>
<dbReference type="GO" id="GO:0006596">
    <property type="term" value="P:polyamine biosynthetic process"/>
    <property type="evidence" value="ECO:0007669"/>
    <property type="project" value="UniProtKB-UniRule"/>
</dbReference>
<protein>
    <recommendedName>
        <fullName evidence="6">PABS domain-containing protein</fullName>
    </recommendedName>
</protein>
<name>A0A0X8G7U5_9FLAO</name>
<dbReference type="InterPro" id="IPR036259">
    <property type="entry name" value="MFS_trans_sf"/>
</dbReference>
<dbReference type="PANTHER" id="PTHR43317:SF1">
    <property type="entry name" value="THERMOSPERMINE SYNTHASE ACAULIS5"/>
    <property type="match status" value="1"/>
</dbReference>
<dbReference type="RefSeq" id="WP_068209913.1">
    <property type="nucleotide sequence ID" value="NZ_CP013355.1"/>
</dbReference>
<feature type="transmembrane region" description="Helical" evidence="5">
    <location>
        <begin position="21"/>
        <end position="39"/>
    </location>
</feature>
<gene>
    <name evidence="7" type="ORF">Lupro_10590</name>
</gene>
<keyword evidence="5" id="KW-1133">Transmembrane helix</keyword>
<dbReference type="PANTHER" id="PTHR43317">
    <property type="entry name" value="THERMOSPERMINE SYNTHASE ACAULIS5"/>
    <property type="match status" value="1"/>
</dbReference>
<feature type="transmembrane region" description="Helical" evidence="5">
    <location>
        <begin position="453"/>
        <end position="474"/>
    </location>
</feature>
<feature type="domain" description="PABS" evidence="6">
    <location>
        <begin position="527"/>
        <end position="701"/>
    </location>
</feature>
<feature type="transmembrane region" description="Helical" evidence="5">
    <location>
        <begin position="359"/>
        <end position="383"/>
    </location>
</feature>
<dbReference type="GO" id="GO:0016740">
    <property type="term" value="F:transferase activity"/>
    <property type="evidence" value="ECO:0007669"/>
    <property type="project" value="UniProtKB-UniRule"/>
</dbReference>
<dbReference type="SUPFAM" id="SSF103473">
    <property type="entry name" value="MFS general substrate transporter"/>
    <property type="match status" value="1"/>
</dbReference>
<organism evidence="7 8">
    <name type="scientific">Lutibacter profundi</name>
    <dbReference type="NCBI Taxonomy" id="1622118"/>
    <lineage>
        <taxon>Bacteria</taxon>
        <taxon>Pseudomonadati</taxon>
        <taxon>Bacteroidota</taxon>
        <taxon>Flavobacteriia</taxon>
        <taxon>Flavobacteriales</taxon>
        <taxon>Flavobacteriaceae</taxon>
        <taxon>Lutibacter</taxon>
    </lineage>
</organism>
<dbReference type="InterPro" id="IPR030374">
    <property type="entry name" value="PABS"/>
</dbReference>
<dbReference type="CDD" id="cd02440">
    <property type="entry name" value="AdoMet_MTases"/>
    <property type="match status" value="1"/>
</dbReference>
<sequence length="850" mass="94243">MVKPIQISNTLSLKRFSFLSFLFFLSGAAGLILQVVWMYRLGLIFGNSSYATSATLAAFFLGLAIGGWFLGNASSKFKRPLSAYGFVEIGIALTALLLIPGIAFYETHYASIVTFIDGDRNLLTFFKFIFSIVLLLFPTVLMGGTFPILAQYIGKEKHQLASKGTFLYAVNTLGAASGAFFAGFFLLSKFGVNSTYYFAIILVGSIGVIAIIIDRLTVRNKRTSSITEKLGTTTSIKKLVNIPSPYNINYVQFLILTFSSGLLALSAETIWTRMFAQVLQNSIYSFSAILVVFLFALGFGGLLSHKLVKTSLKPKSVLLILLSIGAIAVGTTPLIFYYLTNGLEYLAPTASWFNYLLSVFKLSFLVVFFPTVIIGAIFPFLLKAAPILDQAPGKFVGKLVLFNSIGSTIGPVIAGFILLDAIGISMSIKTVALFYGVIALYIAFTFNTKRLKCWLFLPIVSIIAIVTLTSPPIVRLEKGEKILKLWQSSDGIVSIVETNKNIQMRLDNFYVLGDSKSILVEQMQGYIPLLIHPSPKNILFLGMGTGITAGASLSHNVERVVVVELVSNVIPAAKHYFSPWTNNLFNDNRVEIIEDDARNFLLGSTEKFDVIIGDLFTPWHAGTGSLYTIEHFRQAKAHLKKKGVFAQWLPLYQLTPESFEIICKTFAAVFPEVTLWRGDFSESRASIALIGHEKGIKLNQEVLKKNISNVISSVGNTDNSTNHMMGLFYLGNLNALKNRFSNATINNDNFRTVEFKAPILSQQANAGKDTYIIKQELYKLFTTLNTTLPANKDPYLSNLPQREIKYVEIGLKYFRYLQFINKGKENEANTILSQIHLLDPDFLKTKEETP</sequence>
<feature type="transmembrane region" description="Helical" evidence="5">
    <location>
        <begin position="424"/>
        <end position="446"/>
    </location>
</feature>
<dbReference type="STRING" id="1622118.Lupro_10590"/>
<feature type="active site" description="Proton acceptor" evidence="4">
    <location>
        <position position="614"/>
    </location>
</feature>
<feature type="transmembrane region" description="Helical" evidence="5">
    <location>
        <begin position="83"/>
        <end position="105"/>
    </location>
</feature>
<dbReference type="OrthoDB" id="9793120at2"/>
<feature type="transmembrane region" description="Helical" evidence="5">
    <location>
        <begin position="395"/>
        <end position="418"/>
    </location>
</feature>
<accession>A0A0X8G7U5</accession>
<dbReference type="Proteomes" id="UP000059672">
    <property type="component" value="Chromosome"/>
</dbReference>
<dbReference type="Gene3D" id="3.40.50.150">
    <property type="entry name" value="Vaccinia Virus protein VP39"/>
    <property type="match status" value="1"/>
</dbReference>
<feature type="transmembrane region" description="Helical" evidence="5">
    <location>
        <begin position="283"/>
        <end position="304"/>
    </location>
</feature>
<dbReference type="AlphaFoldDB" id="A0A0X8G7U5"/>
<dbReference type="KEGG" id="lut:Lupro_10590"/>
<evidence type="ECO:0000256" key="3">
    <source>
        <dbReference type="ARBA" id="ARBA00023115"/>
    </source>
</evidence>
<reference evidence="7 8" key="2">
    <citation type="journal article" date="2016" name="Int. J. Syst. Evol. Microbiol.">
        <title>Lutibacter profundi sp. nov., isolated from a deep-sea hydrothermal system on the Arctic Mid-Ocean Ridge and emended description of the genus Lutibacter.</title>
        <authorList>
            <person name="Le Moine Bauer S."/>
            <person name="Roalkvam I."/>
            <person name="Steen I.H."/>
            <person name="Dahle H."/>
        </authorList>
    </citation>
    <scope>NUCLEOTIDE SEQUENCE [LARGE SCALE GENOMIC DNA]</scope>
    <source>
        <strain evidence="7 8">LP1</strain>
    </source>
</reference>
<feature type="transmembrane region" description="Helical" evidence="5">
    <location>
        <begin position="316"/>
        <end position="339"/>
    </location>
</feature>
<keyword evidence="5" id="KW-0812">Transmembrane</keyword>
<dbReference type="InterPro" id="IPR029063">
    <property type="entry name" value="SAM-dependent_MTases_sf"/>
</dbReference>
<evidence type="ECO:0000256" key="4">
    <source>
        <dbReference type="PROSITE-ProRule" id="PRU00354"/>
    </source>
</evidence>